<accession>A0ABT7PCS9</accession>
<evidence type="ECO:0000313" key="2">
    <source>
        <dbReference type="Proteomes" id="UP001239462"/>
    </source>
</evidence>
<dbReference type="Pfam" id="PF12694">
    <property type="entry name" value="cpYpsA"/>
    <property type="match status" value="1"/>
</dbReference>
<keyword evidence="2" id="KW-1185">Reference proteome</keyword>
<sequence length="158" mass="17517">MNELPPSPSFIPDRFVSGGQTGVDRAGLEVAIALGIEHGGWCPRGRLSEDGSIPSRYQLVEMDSPEYPPRTEQNIIDSDATLILYEGRLGGGTLLTRRLAKRHDRPTLCLKLETATTEELQQWLTQTRPRSLNVAGPRESNCPGIEKRAFVFLLQAFV</sequence>
<dbReference type="EMBL" id="JASZZN010000001">
    <property type="protein sequence ID" value="MDM4014021.1"/>
    <property type="molecule type" value="Genomic_DNA"/>
</dbReference>
<name>A0ABT7PCS9_9BACT</name>
<dbReference type="SUPFAM" id="SSF102405">
    <property type="entry name" value="MCP/YpsA-like"/>
    <property type="match status" value="1"/>
</dbReference>
<dbReference type="InterPro" id="IPR024755">
    <property type="entry name" value="cpYpsA"/>
</dbReference>
<evidence type="ECO:0000313" key="1">
    <source>
        <dbReference type="EMBL" id="MDM4014021.1"/>
    </source>
</evidence>
<organism evidence="1 2">
    <name type="scientific">Roseiconus lacunae</name>
    <dbReference type="NCBI Taxonomy" id="2605694"/>
    <lineage>
        <taxon>Bacteria</taxon>
        <taxon>Pseudomonadati</taxon>
        <taxon>Planctomycetota</taxon>
        <taxon>Planctomycetia</taxon>
        <taxon>Pirellulales</taxon>
        <taxon>Pirellulaceae</taxon>
        <taxon>Roseiconus</taxon>
    </lineage>
</organism>
<dbReference type="Proteomes" id="UP001239462">
    <property type="component" value="Unassembled WGS sequence"/>
</dbReference>
<dbReference type="Gene3D" id="3.40.50.450">
    <property type="match status" value="1"/>
</dbReference>
<comment type="caution">
    <text evidence="1">The sequence shown here is derived from an EMBL/GenBank/DDBJ whole genome shotgun (WGS) entry which is preliminary data.</text>
</comment>
<reference evidence="1 2" key="1">
    <citation type="submission" date="2023-06" db="EMBL/GenBank/DDBJ databases">
        <title>Roseiconus lacunae JC819 isolated from Gulf of Mannar region, Tamil Nadu.</title>
        <authorList>
            <person name="Pk S."/>
            <person name="Ch S."/>
            <person name="Ch V.R."/>
        </authorList>
    </citation>
    <scope>NUCLEOTIDE SEQUENCE [LARGE SCALE GENOMIC DNA]</scope>
    <source>
        <strain evidence="1 2">JC819</strain>
    </source>
</reference>
<protein>
    <submittedName>
        <fullName evidence="1">Molybdenum carrier protein</fullName>
    </submittedName>
</protein>
<proteinExistence type="predicted"/>
<dbReference type="RefSeq" id="WP_289161741.1">
    <property type="nucleotide sequence ID" value="NZ_CP141221.1"/>
</dbReference>
<gene>
    <name evidence="1" type="ORF">QTN89_01180</name>
</gene>